<dbReference type="GO" id="GO:0016459">
    <property type="term" value="C:myosin complex"/>
    <property type="evidence" value="ECO:0007669"/>
    <property type="project" value="InterPro"/>
</dbReference>
<feature type="domain" description="TH1" evidence="4">
    <location>
        <begin position="1"/>
        <end position="182"/>
    </location>
</feature>
<proteinExistence type="predicted"/>
<dbReference type="InterPro" id="IPR001810">
    <property type="entry name" value="F-box_dom"/>
</dbReference>
<reference evidence="6 7" key="1">
    <citation type="submission" date="2018-07" db="EMBL/GenBank/DDBJ databases">
        <title>The complete nuclear genome of the prasinophyte Chloropicon primus (CCMP1205).</title>
        <authorList>
            <person name="Pombert J.-F."/>
            <person name="Otis C."/>
            <person name="Turmel M."/>
            <person name="Lemieux C."/>
        </authorList>
    </citation>
    <scope>NUCLEOTIDE SEQUENCE [LARGE SCALE GENOMIC DNA]</scope>
    <source>
        <strain evidence="6 7">CCMP1205</strain>
    </source>
</reference>
<dbReference type="SUPFAM" id="SSF81383">
    <property type="entry name" value="F-box domain"/>
    <property type="match status" value="1"/>
</dbReference>
<dbReference type="GO" id="GO:0046872">
    <property type="term" value="F:metal ion binding"/>
    <property type="evidence" value="ECO:0007669"/>
    <property type="project" value="UniProtKB-KW"/>
</dbReference>
<dbReference type="InterPro" id="IPR036047">
    <property type="entry name" value="F-box-like_dom_sf"/>
</dbReference>
<organism evidence="6 7">
    <name type="scientific">Chloropicon primus</name>
    <dbReference type="NCBI Taxonomy" id="1764295"/>
    <lineage>
        <taxon>Eukaryota</taxon>
        <taxon>Viridiplantae</taxon>
        <taxon>Chlorophyta</taxon>
        <taxon>Chloropicophyceae</taxon>
        <taxon>Chloropicales</taxon>
        <taxon>Chloropicaceae</taxon>
        <taxon>Chloropicon</taxon>
    </lineage>
</organism>
<keyword evidence="7" id="KW-1185">Reference proteome</keyword>
<evidence type="ECO:0000256" key="1">
    <source>
        <dbReference type="ARBA" id="ARBA00022723"/>
    </source>
</evidence>
<dbReference type="InterPro" id="IPR034751">
    <property type="entry name" value="Yippee"/>
</dbReference>
<accession>A0A5B8MHH1</accession>
<feature type="domain" description="Yippee" evidence="5">
    <location>
        <begin position="439"/>
        <end position="549"/>
    </location>
</feature>
<dbReference type="PROSITE" id="PS50181">
    <property type="entry name" value="FBOX"/>
    <property type="match status" value="1"/>
</dbReference>
<keyword evidence="1" id="KW-0479">Metal-binding</keyword>
<feature type="domain" description="F-box" evidence="3">
    <location>
        <begin position="204"/>
        <end position="251"/>
    </location>
</feature>
<evidence type="ECO:0000259" key="3">
    <source>
        <dbReference type="PROSITE" id="PS50181"/>
    </source>
</evidence>
<dbReference type="GO" id="GO:0003774">
    <property type="term" value="F:cytoskeletal motor activity"/>
    <property type="evidence" value="ECO:0007669"/>
    <property type="project" value="InterPro"/>
</dbReference>
<sequence>MSYHHRDANLDYLDIANKVTKILEDKSEKVVFSDHVIKINRKGAQQKRVLMLTNRNLYNINKGMFFEKLTCSKGAMGLSKIKKVTLCTETKQSIIHVVDGYTGYDYHYFSDRCEEVSELLLELFSGVCSHRKLAVNKLQPSDIEDCRYSIDRLSLSEQGMLQEGMQRNLKARARRLSTESKGSRGSGGSIGSRDGSFFLENDKSTSLSDFPEEVLLHLFKTLDMKDAARLMVVNRRLNAIGKLVSKYWAACKSCGRPLLSKKGDLVYNKHLEILGHDGRLVCTKVLPSGVKLSKNHLFLRDLDQNALILFGGYFMKMFGEQIDYEKFDEFFDELVVRHLNCKGCNLYLGFKIDTSQISLNAEVRVKEKTFPIDCNALDAKDMKTLGNLYQLLGEYSQMHYFAETYLRWYDREKEDAQWKFLDSHELRCKAMTFQGKKKKKDDMVVCDTVLGNSKDVVCKPYHMHDVGNGEESTFYLSQVEKENVEVGKKQADFLSVGPMYFRDLKCKGCGTTVGLKYESVMVLQHDWRPRNAMYEGRYGIVKSAIVDDKVDANALNDQTDLAVDFQLLCRKKGLDYKQMKANEVEFWSAQVPAEDEEEFALVDDKGSSFSSGATPRASFASFSGSMSFSASFTGVIN</sequence>
<dbReference type="PROSITE" id="PS51792">
    <property type="entry name" value="YIPPEE"/>
    <property type="match status" value="1"/>
</dbReference>
<dbReference type="PROSITE" id="PS51757">
    <property type="entry name" value="TH1"/>
    <property type="match status" value="1"/>
</dbReference>
<dbReference type="EMBL" id="CP031035">
    <property type="protein sequence ID" value="QDZ18810.1"/>
    <property type="molecule type" value="Genomic_DNA"/>
</dbReference>
<evidence type="ECO:0000259" key="5">
    <source>
        <dbReference type="PROSITE" id="PS51792"/>
    </source>
</evidence>
<name>A0A5B8MHH1_9CHLO</name>
<protein>
    <recommendedName>
        <fullName evidence="8">F-box domain-containing protein</fullName>
    </recommendedName>
</protein>
<dbReference type="InterPro" id="IPR010926">
    <property type="entry name" value="Myosin_TH1"/>
</dbReference>
<dbReference type="Pfam" id="PF00646">
    <property type="entry name" value="F-box"/>
    <property type="match status" value="1"/>
</dbReference>
<dbReference type="Pfam" id="PF03226">
    <property type="entry name" value="Yippee-Mis18"/>
    <property type="match status" value="1"/>
</dbReference>
<dbReference type="PANTHER" id="PTHR34969:SF1">
    <property type="entry name" value="TH1 DOMAIN-CONTAINING PROTEIN"/>
    <property type="match status" value="1"/>
</dbReference>
<dbReference type="Pfam" id="PF06017">
    <property type="entry name" value="Myosin_TH1"/>
    <property type="match status" value="1"/>
</dbReference>
<evidence type="ECO:0000313" key="6">
    <source>
        <dbReference type="EMBL" id="QDZ18810.1"/>
    </source>
</evidence>
<evidence type="ECO:0000313" key="7">
    <source>
        <dbReference type="Proteomes" id="UP000316726"/>
    </source>
</evidence>
<dbReference type="Proteomes" id="UP000316726">
    <property type="component" value="Chromosome 2"/>
</dbReference>
<evidence type="ECO:0000259" key="4">
    <source>
        <dbReference type="PROSITE" id="PS51757"/>
    </source>
</evidence>
<dbReference type="AlphaFoldDB" id="A0A5B8MHH1"/>
<evidence type="ECO:0000256" key="2">
    <source>
        <dbReference type="ARBA" id="ARBA00022833"/>
    </source>
</evidence>
<keyword evidence="2" id="KW-0862">Zinc</keyword>
<gene>
    <name evidence="6" type="ORF">A3770_02p13280</name>
</gene>
<evidence type="ECO:0008006" key="8">
    <source>
        <dbReference type="Google" id="ProtNLM"/>
    </source>
</evidence>
<dbReference type="OrthoDB" id="6108017at2759"/>
<dbReference type="PANTHER" id="PTHR34969">
    <property type="entry name" value="OS01G0621700 PROTEIN"/>
    <property type="match status" value="1"/>
</dbReference>
<dbReference type="InterPro" id="IPR004910">
    <property type="entry name" value="Yippee/Mis18/Cereblon"/>
</dbReference>
<dbReference type="CDD" id="cd09917">
    <property type="entry name" value="F-box_SF"/>
    <property type="match status" value="1"/>
</dbReference>